<dbReference type="GO" id="GO:0005975">
    <property type="term" value="P:carbohydrate metabolic process"/>
    <property type="evidence" value="ECO:0007669"/>
    <property type="project" value="InterPro"/>
</dbReference>
<evidence type="ECO:0000256" key="2">
    <source>
        <dbReference type="ARBA" id="ARBA00008061"/>
    </source>
</evidence>
<dbReference type="OrthoDB" id="1740265at2759"/>
<evidence type="ECO:0000256" key="6">
    <source>
        <dbReference type="ARBA" id="ARBA00023180"/>
    </source>
</evidence>
<evidence type="ECO:0000259" key="8">
    <source>
        <dbReference type="SMART" id="SM00642"/>
    </source>
</evidence>
<comment type="similarity">
    <text evidence="2">Belongs to the glycosyl hydrolase 13 family.</text>
</comment>
<feature type="non-terminal residue" evidence="9">
    <location>
        <position position="498"/>
    </location>
</feature>
<dbReference type="InterPro" id="IPR006047">
    <property type="entry name" value="GH13_cat_dom"/>
</dbReference>
<protein>
    <recommendedName>
        <fullName evidence="3">alpha-glucosidase</fullName>
        <ecNumber evidence="3">3.2.1.20</ecNumber>
    </recommendedName>
</protein>
<reference evidence="9" key="1">
    <citation type="submission" date="2022-07" db="EMBL/GenBank/DDBJ databases">
        <authorList>
            <person name="Trinca V."/>
            <person name="Uliana J.V.C."/>
            <person name="Torres T.T."/>
            <person name="Ward R.J."/>
            <person name="Monesi N."/>
        </authorList>
    </citation>
    <scope>NUCLEOTIDE SEQUENCE</scope>
    <source>
        <strain evidence="9">HSMRA1968</strain>
        <tissue evidence="9">Whole embryos</tissue>
    </source>
</reference>
<dbReference type="SUPFAM" id="SSF51445">
    <property type="entry name" value="(Trans)glycosidases"/>
    <property type="match status" value="1"/>
</dbReference>
<proteinExistence type="inferred from homology"/>
<name>A0A9Q0NH64_9DIPT</name>
<evidence type="ECO:0000256" key="5">
    <source>
        <dbReference type="ARBA" id="ARBA00022801"/>
    </source>
</evidence>
<evidence type="ECO:0000256" key="3">
    <source>
        <dbReference type="ARBA" id="ARBA00012741"/>
    </source>
</evidence>
<keyword evidence="6" id="KW-0325">Glycoprotein</keyword>
<dbReference type="SMART" id="SM00642">
    <property type="entry name" value="Aamy"/>
    <property type="match status" value="1"/>
</dbReference>
<evidence type="ECO:0000256" key="7">
    <source>
        <dbReference type="ARBA" id="ARBA00023295"/>
    </source>
</evidence>
<dbReference type="EMBL" id="WJQU01000001">
    <property type="protein sequence ID" value="KAJ6650163.1"/>
    <property type="molecule type" value="Genomic_DNA"/>
</dbReference>
<dbReference type="EC" id="3.2.1.20" evidence="3"/>
<evidence type="ECO:0000256" key="1">
    <source>
        <dbReference type="ARBA" id="ARBA00001657"/>
    </source>
</evidence>
<evidence type="ECO:0000313" key="9">
    <source>
        <dbReference type="EMBL" id="KAJ6650163.1"/>
    </source>
</evidence>
<evidence type="ECO:0000256" key="4">
    <source>
        <dbReference type="ARBA" id="ARBA00022729"/>
    </source>
</evidence>
<organism evidence="9 10">
    <name type="scientific">Pseudolycoriella hygida</name>
    <dbReference type="NCBI Taxonomy" id="35572"/>
    <lineage>
        <taxon>Eukaryota</taxon>
        <taxon>Metazoa</taxon>
        <taxon>Ecdysozoa</taxon>
        <taxon>Arthropoda</taxon>
        <taxon>Hexapoda</taxon>
        <taxon>Insecta</taxon>
        <taxon>Pterygota</taxon>
        <taxon>Neoptera</taxon>
        <taxon>Endopterygota</taxon>
        <taxon>Diptera</taxon>
        <taxon>Nematocera</taxon>
        <taxon>Sciaroidea</taxon>
        <taxon>Sciaridae</taxon>
        <taxon>Pseudolycoriella</taxon>
    </lineage>
</organism>
<feature type="domain" description="Glycosyl hydrolase family 13 catalytic" evidence="8">
    <location>
        <begin position="1"/>
        <end position="406"/>
    </location>
</feature>
<gene>
    <name evidence="9" type="primary">CPM1</name>
    <name evidence="9" type="ORF">Bhyg_05408</name>
</gene>
<dbReference type="InterPro" id="IPR045857">
    <property type="entry name" value="O16G_dom_2"/>
</dbReference>
<keyword evidence="7" id="KW-0326">Glycosidase</keyword>
<dbReference type="FunFam" id="3.90.400.10:FF:000001">
    <property type="entry name" value="Maltase A3, isoform A"/>
    <property type="match status" value="1"/>
</dbReference>
<sequence length="498" mass="57280">SFQDSNGDGIGDLAGITSRLNHLADIGVNTIWMSPMFQSPLKDFGYDVSDFYKVHDEYGTMDDFDNFLETATTLGINVLLDFVPNHSSDQCEWFVQSLQRNPDYDEFYTWHDGLVVDGVPVPPNNWRSVFGGSAWTFRSERNQWYLHQFFPEQPDLNYRSPAVVREMTNVLRFWMNKGVSGFRVDAINHMFESPNFEDEPRNTWNDDPNAYDYLDHIYTKDLPETYEFIYDWRKMLDDYTATRNLPDKILMTEAYANSSNTMRYYVSQNGTLGANMPFNFQLIYLENDFDARNIKGNIDYWLDNMPIGHTPNWVVGSHDHKRVASKLGSAFVGILNTVNLMLPGVSFTYYGEEIGMTDNYDFPVGDNRDPNRTPMQWDGTVSAGFSTNSTTWLPVNSNYGAINVERLKALTRSNYHHYKELTDLRKEETIIDGDIRMKVLSRKLFAFTRELPGYPSYVVIVNLDSSVVSLDLSNIFLNIPNPLTVVASGELSKHRHGE</sequence>
<dbReference type="PANTHER" id="PTHR10357">
    <property type="entry name" value="ALPHA-AMYLASE FAMILY MEMBER"/>
    <property type="match status" value="1"/>
</dbReference>
<dbReference type="Gene3D" id="3.20.20.80">
    <property type="entry name" value="Glycosidases"/>
    <property type="match status" value="2"/>
</dbReference>
<comment type="catalytic activity">
    <reaction evidence="1">
        <text>Hydrolysis of terminal, non-reducing (1-&gt;4)-linked alpha-D-glucose residues with release of alpha-D-glucose.</text>
        <dbReference type="EC" id="3.2.1.20"/>
    </reaction>
</comment>
<dbReference type="Gene3D" id="3.90.400.10">
    <property type="entry name" value="Oligo-1,6-glucosidase, Domain 2"/>
    <property type="match status" value="1"/>
</dbReference>
<dbReference type="Proteomes" id="UP001151699">
    <property type="component" value="Chromosome A"/>
</dbReference>
<accession>A0A9Q0NH64</accession>
<keyword evidence="4" id="KW-0732">Signal</keyword>
<keyword evidence="10" id="KW-1185">Reference proteome</keyword>
<dbReference type="PANTHER" id="PTHR10357:SF179">
    <property type="entry name" value="NEUTRAL AND BASIC AMINO ACID TRANSPORT PROTEIN RBAT"/>
    <property type="match status" value="1"/>
</dbReference>
<keyword evidence="5" id="KW-0378">Hydrolase</keyword>
<feature type="non-terminal residue" evidence="9">
    <location>
        <position position="1"/>
    </location>
</feature>
<dbReference type="AlphaFoldDB" id="A0A9Q0NH64"/>
<evidence type="ECO:0000313" key="10">
    <source>
        <dbReference type="Proteomes" id="UP001151699"/>
    </source>
</evidence>
<dbReference type="Pfam" id="PF00128">
    <property type="entry name" value="Alpha-amylase"/>
    <property type="match status" value="1"/>
</dbReference>
<dbReference type="GO" id="GO:0004558">
    <property type="term" value="F:alpha-1,4-glucosidase activity"/>
    <property type="evidence" value="ECO:0007669"/>
    <property type="project" value="UniProtKB-EC"/>
</dbReference>
<dbReference type="InterPro" id="IPR017853">
    <property type="entry name" value="GH"/>
</dbReference>
<comment type="caution">
    <text evidence="9">The sequence shown here is derived from an EMBL/GenBank/DDBJ whole genome shotgun (WGS) entry which is preliminary data.</text>
</comment>